<dbReference type="AlphaFoldDB" id="A0A3E5GVU7"/>
<proteinExistence type="inferred from homology"/>
<feature type="region of interest" description="Disordered" evidence="5">
    <location>
        <begin position="1"/>
        <end position="27"/>
    </location>
</feature>
<feature type="domain" description="Type I restriction modification DNA specificity" evidence="6">
    <location>
        <begin position="11"/>
        <end position="148"/>
    </location>
</feature>
<dbReference type="Proteomes" id="UP000261055">
    <property type="component" value="Unassembled WGS sequence"/>
</dbReference>
<name>A0A3E5GVU7_9FIRM</name>
<accession>A0A3E5GVU7</accession>
<dbReference type="EMBL" id="QSVQ01000002">
    <property type="protein sequence ID" value="RGO54074.1"/>
    <property type="molecule type" value="Genomic_DNA"/>
</dbReference>
<dbReference type="GO" id="GO:0003677">
    <property type="term" value="F:DNA binding"/>
    <property type="evidence" value="ECO:0007669"/>
    <property type="project" value="UniProtKB-KW"/>
</dbReference>
<reference evidence="7 8" key="1">
    <citation type="submission" date="2018-08" db="EMBL/GenBank/DDBJ databases">
        <title>A genome reference for cultivated species of the human gut microbiota.</title>
        <authorList>
            <person name="Zou Y."/>
            <person name="Xue W."/>
            <person name="Luo G."/>
        </authorList>
    </citation>
    <scope>NUCLEOTIDE SEQUENCE [LARGE SCALE GENOMIC DNA]</scope>
    <source>
        <strain evidence="7 8">OM02-12</strain>
    </source>
</reference>
<keyword evidence="8" id="KW-1185">Reference proteome</keyword>
<dbReference type="PANTHER" id="PTHR30408:SF12">
    <property type="entry name" value="TYPE I RESTRICTION ENZYME MJAVIII SPECIFICITY SUBUNIT"/>
    <property type="match status" value="1"/>
</dbReference>
<dbReference type="SUPFAM" id="SSF116734">
    <property type="entry name" value="DNA methylase specificity domain"/>
    <property type="match status" value="2"/>
</dbReference>
<sequence length="363" mass="41890">MELLSVTLNDGVMPRSEIEGKDNSSEDKSNYKVVCKGDMVYNSMRMWQGANGVSDYDGIVSPAYTVLMPNKEIDNRYFASLFKTPNLINEFRKYSQGLTSDTWNLKYPQIRSIRLYIPSLQEQHKISVFISTLEERIGIQRQLVDSLKKYKRGVFEAIFSRKLRLVPKEKQKDWKVFKLNEFASRITRKNNGATDIPLTISAQYGLIDQRDFFSKVVASADMSGYYLLRKGEYAYNRSTSNEYPFGSIKRLELYNEGAVSTLYLCFSINEKIIVSDFAKWYFESSQWYSSVNKICSEGARNHGLLNVPTDGFFNTTHILPSDIKEQMVIATFLSFIQGKLERSQENLDQLNQLRSGLMQKLFI</sequence>
<gene>
    <name evidence="7" type="ORF">DXB12_02955</name>
</gene>
<feature type="compositionally biased region" description="Basic and acidic residues" evidence="5">
    <location>
        <begin position="16"/>
        <end position="27"/>
    </location>
</feature>
<evidence type="ECO:0000313" key="8">
    <source>
        <dbReference type="Proteomes" id="UP000261055"/>
    </source>
</evidence>
<dbReference type="RefSeq" id="WP_117612899.1">
    <property type="nucleotide sequence ID" value="NZ_QSVQ01000002.1"/>
</dbReference>
<protein>
    <submittedName>
        <fullName evidence="7">Restriction endonuclease subunit S</fullName>
    </submittedName>
</protein>
<evidence type="ECO:0000313" key="7">
    <source>
        <dbReference type="EMBL" id="RGO54074.1"/>
    </source>
</evidence>
<evidence type="ECO:0000256" key="5">
    <source>
        <dbReference type="SAM" id="MobiDB-lite"/>
    </source>
</evidence>
<evidence type="ECO:0000256" key="4">
    <source>
        <dbReference type="SAM" id="Coils"/>
    </source>
</evidence>
<dbReference type="GO" id="GO:0004519">
    <property type="term" value="F:endonuclease activity"/>
    <property type="evidence" value="ECO:0007669"/>
    <property type="project" value="UniProtKB-KW"/>
</dbReference>
<keyword evidence="3" id="KW-0238">DNA-binding</keyword>
<keyword evidence="7" id="KW-0378">Hydrolase</keyword>
<evidence type="ECO:0000259" key="6">
    <source>
        <dbReference type="Pfam" id="PF01420"/>
    </source>
</evidence>
<evidence type="ECO:0000256" key="1">
    <source>
        <dbReference type="ARBA" id="ARBA00010923"/>
    </source>
</evidence>
<dbReference type="PANTHER" id="PTHR30408">
    <property type="entry name" value="TYPE-1 RESTRICTION ENZYME ECOKI SPECIFICITY PROTEIN"/>
    <property type="match status" value="1"/>
</dbReference>
<dbReference type="InterPro" id="IPR044946">
    <property type="entry name" value="Restrct_endonuc_typeI_TRD_sf"/>
</dbReference>
<feature type="coiled-coil region" evidence="4">
    <location>
        <begin position="333"/>
        <end position="360"/>
    </location>
</feature>
<dbReference type="Pfam" id="PF01420">
    <property type="entry name" value="Methylase_S"/>
    <property type="match status" value="1"/>
</dbReference>
<organism evidence="7 8">
    <name type="scientific">Dorea formicigenerans</name>
    <dbReference type="NCBI Taxonomy" id="39486"/>
    <lineage>
        <taxon>Bacteria</taxon>
        <taxon>Bacillati</taxon>
        <taxon>Bacillota</taxon>
        <taxon>Clostridia</taxon>
        <taxon>Lachnospirales</taxon>
        <taxon>Lachnospiraceae</taxon>
        <taxon>Dorea</taxon>
    </lineage>
</organism>
<keyword evidence="4" id="KW-0175">Coiled coil</keyword>
<dbReference type="GO" id="GO:0009307">
    <property type="term" value="P:DNA restriction-modification system"/>
    <property type="evidence" value="ECO:0007669"/>
    <property type="project" value="UniProtKB-KW"/>
</dbReference>
<keyword evidence="2" id="KW-0680">Restriction system</keyword>
<evidence type="ECO:0000256" key="3">
    <source>
        <dbReference type="ARBA" id="ARBA00023125"/>
    </source>
</evidence>
<dbReference type="InterPro" id="IPR000055">
    <property type="entry name" value="Restrct_endonuc_typeI_TRD"/>
</dbReference>
<keyword evidence="7" id="KW-0255">Endonuclease</keyword>
<dbReference type="Gene3D" id="3.90.220.20">
    <property type="entry name" value="DNA methylase specificity domains"/>
    <property type="match status" value="2"/>
</dbReference>
<dbReference type="InterPro" id="IPR052021">
    <property type="entry name" value="Type-I_RS_S_subunit"/>
</dbReference>
<comment type="similarity">
    <text evidence="1">Belongs to the type-I restriction system S methylase family.</text>
</comment>
<comment type="caution">
    <text evidence="7">The sequence shown here is derived from an EMBL/GenBank/DDBJ whole genome shotgun (WGS) entry which is preliminary data.</text>
</comment>
<keyword evidence="7" id="KW-0540">Nuclease</keyword>
<evidence type="ECO:0000256" key="2">
    <source>
        <dbReference type="ARBA" id="ARBA00022747"/>
    </source>
</evidence>